<dbReference type="AlphaFoldDB" id="E0VSV4"/>
<keyword evidence="4" id="KW-1185">Reference proteome</keyword>
<reference evidence="2" key="2">
    <citation type="submission" date="2007-04" db="EMBL/GenBank/DDBJ databases">
        <title>The genome of the human body louse.</title>
        <authorList>
            <consortium name="The Human Body Louse Genome Consortium"/>
            <person name="Kirkness E."/>
            <person name="Walenz B."/>
            <person name="Hass B."/>
            <person name="Bruggner R."/>
            <person name="Strausberg R."/>
        </authorList>
    </citation>
    <scope>NUCLEOTIDE SEQUENCE</scope>
    <source>
        <strain evidence="2">USDA</strain>
    </source>
</reference>
<dbReference type="OrthoDB" id="10261753at2759"/>
<dbReference type="STRING" id="121224.E0VSV4"/>
<dbReference type="InParanoid" id="E0VSV4"/>
<dbReference type="GO" id="GO:0035303">
    <property type="term" value="P:regulation of dephosphorylation"/>
    <property type="evidence" value="ECO:0007669"/>
    <property type="project" value="TreeGrafter"/>
</dbReference>
<dbReference type="GO" id="GO:0009966">
    <property type="term" value="P:regulation of signal transduction"/>
    <property type="evidence" value="ECO:0007669"/>
    <property type="project" value="InterPro"/>
</dbReference>
<dbReference type="EMBL" id="AAZO01005183">
    <property type="status" value="NOT_ANNOTATED_CDS"/>
    <property type="molecule type" value="Genomic_DNA"/>
</dbReference>
<dbReference type="Pfam" id="PF04177">
    <property type="entry name" value="TAP42"/>
    <property type="match status" value="1"/>
</dbReference>
<feature type="compositionally biased region" description="Basic residues" evidence="1">
    <location>
        <begin position="295"/>
        <end position="307"/>
    </location>
</feature>
<reference evidence="2" key="1">
    <citation type="submission" date="2007-04" db="EMBL/GenBank/DDBJ databases">
        <title>Annotation of Pediculus humanus corporis strain USDA.</title>
        <authorList>
            <person name="Kirkness E."/>
            <person name="Hannick L."/>
            <person name="Hass B."/>
            <person name="Bruggner R."/>
            <person name="Lawson D."/>
            <person name="Bidwell S."/>
            <person name="Joardar V."/>
            <person name="Caler E."/>
            <person name="Walenz B."/>
            <person name="Inman J."/>
            <person name="Schobel S."/>
            <person name="Galinsky K."/>
            <person name="Amedeo P."/>
            <person name="Strausberg R."/>
        </authorList>
    </citation>
    <scope>NUCLEOTIDE SEQUENCE</scope>
    <source>
        <strain evidence="2">USDA</strain>
    </source>
</reference>
<dbReference type="HOGENOM" id="CLU_041824_1_0_1"/>
<sequence>MAENCVTSEENQKKLTELFDSGLEIYERVINSDEPASNSKLQLDVQNCINILEKATHLINAAGVFSSNETIDEVPSENIKYLLIPGMLGSLVLKALSPDRINTLETSEIYFRDFLKRYKELKEMEEELTRLKSLLDKDGDDEICRNFYLTYIRKIVNVSLDELNLIHQEKPLAKHLAEVRARGTSFSVQENKDKYPVKPFKPIIITRNELQKKVFGAGYPSLPTMTVDEFYRERVAEGIFPAHGSNHGKVLQEMTDPEVVKAQEETEKIQKENEIETDDPTYLDKTRRMDEFKDTHKRGWGNRMNKS</sequence>
<dbReference type="eggNOG" id="KOG2830">
    <property type="taxonomic scope" value="Eukaryota"/>
</dbReference>
<evidence type="ECO:0000313" key="3">
    <source>
        <dbReference type="EnsemblMetazoa" id="PHUM423730-PA"/>
    </source>
</evidence>
<organism>
    <name type="scientific">Pediculus humanus subsp. corporis</name>
    <name type="common">Body louse</name>
    <dbReference type="NCBI Taxonomy" id="121224"/>
    <lineage>
        <taxon>Eukaryota</taxon>
        <taxon>Metazoa</taxon>
        <taxon>Ecdysozoa</taxon>
        <taxon>Arthropoda</taxon>
        <taxon>Hexapoda</taxon>
        <taxon>Insecta</taxon>
        <taxon>Pterygota</taxon>
        <taxon>Neoptera</taxon>
        <taxon>Paraneoptera</taxon>
        <taxon>Psocodea</taxon>
        <taxon>Troctomorpha</taxon>
        <taxon>Phthiraptera</taxon>
        <taxon>Anoplura</taxon>
        <taxon>Pediculidae</taxon>
        <taxon>Pediculus</taxon>
    </lineage>
</organism>
<dbReference type="GO" id="GO:0051721">
    <property type="term" value="F:protein phosphatase 2A binding"/>
    <property type="evidence" value="ECO:0007669"/>
    <property type="project" value="TreeGrafter"/>
</dbReference>
<dbReference type="EnsemblMetazoa" id="PHUM423730-RA">
    <property type="protein sequence ID" value="PHUM423730-PA"/>
    <property type="gene ID" value="PHUM423730"/>
</dbReference>
<dbReference type="GeneID" id="8234578"/>
<feature type="region of interest" description="Disordered" evidence="1">
    <location>
        <begin position="269"/>
        <end position="307"/>
    </location>
</feature>
<dbReference type="GO" id="GO:0005829">
    <property type="term" value="C:cytosol"/>
    <property type="evidence" value="ECO:0007669"/>
    <property type="project" value="TreeGrafter"/>
</dbReference>
<reference evidence="3" key="3">
    <citation type="submission" date="2020-05" db="UniProtKB">
        <authorList>
            <consortium name="EnsemblMetazoa"/>
        </authorList>
    </citation>
    <scope>IDENTIFICATION</scope>
    <source>
        <strain evidence="3">USDA</strain>
    </source>
</reference>
<evidence type="ECO:0000313" key="2">
    <source>
        <dbReference type="EMBL" id="EEB16460.1"/>
    </source>
</evidence>
<dbReference type="PANTHER" id="PTHR10933">
    <property type="entry name" value="IMMUNOGLOBULIN-BINDING PROTEIN 1"/>
    <property type="match status" value="1"/>
</dbReference>
<dbReference type="FunCoup" id="E0VSV4">
    <property type="interactions" value="701"/>
</dbReference>
<dbReference type="VEuPathDB" id="VectorBase:PHUM423730"/>
<dbReference type="InterPro" id="IPR038511">
    <property type="entry name" value="TAP42/TAP46-like_sf"/>
</dbReference>
<name>E0VSV4_PEDHC</name>
<dbReference type="CTD" id="8234578"/>
<accession>E0VSV4</accession>
<dbReference type="RefSeq" id="XP_002429198.1">
    <property type="nucleotide sequence ID" value="XM_002429153.1"/>
</dbReference>
<evidence type="ECO:0000313" key="4">
    <source>
        <dbReference type="Proteomes" id="UP000009046"/>
    </source>
</evidence>
<dbReference type="KEGG" id="phu:Phum_PHUM423730"/>
<dbReference type="OMA" id="EYELCEA"/>
<dbReference type="EMBL" id="DS235758">
    <property type="protein sequence ID" value="EEB16460.1"/>
    <property type="molecule type" value="Genomic_DNA"/>
</dbReference>
<evidence type="ECO:0000256" key="1">
    <source>
        <dbReference type="SAM" id="MobiDB-lite"/>
    </source>
</evidence>
<proteinExistence type="predicted"/>
<dbReference type="Proteomes" id="UP000009046">
    <property type="component" value="Unassembled WGS sequence"/>
</dbReference>
<dbReference type="InterPro" id="IPR007304">
    <property type="entry name" value="TAP46-like"/>
</dbReference>
<gene>
    <name evidence="3" type="primary">8234578</name>
    <name evidence="2" type="ORF">Phum_PHUM423730</name>
</gene>
<dbReference type="EMBL" id="AAZO01005182">
    <property type="status" value="NOT_ANNOTATED_CDS"/>
    <property type="molecule type" value="Genomic_DNA"/>
</dbReference>
<dbReference type="PANTHER" id="PTHR10933:SF9">
    <property type="entry name" value="IMMUNOGLOBULIN-BINDING PROTEIN 1"/>
    <property type="match status" value="1"/>
</dbReference>
<feature type="compositionally biased region" description="Basic and acidic residues" evidence="1">
    <location>
        <begin position="282"/>
        <end position="294"/>
    </location>
</feature>
<dbReference type="Gene3D" id="1.25.40.540">
    <property type="entry name" value="TAP42-like family"/>
    <property type="match status" value="2"/>
</dbReference>
<protein>
    <submittedName>
        <fullName evidence="2">Type 2A phosphatase-associated protein, putative</fullName>
    </submittedName>
</protein>